<keyword evidence="3" id="KW-1185">Reference proteome</keyword>
<accession>A0A0X1U7J2</accession>
<reference evidence="1 3" key="1">
    <citation type="journal article" date="2016" name="Genome Announc.">
        <title>Complete Genome Sequence of the Amino Acid-Fermenting Clostridium propionicum X2 (DSM 1682).</title>
        <authorList>
            <person name="Poehlein A."/>
            <person name="Schlien K."/>
            <person name="Chowdhury N.P."/>
            <person name="Gottschalk G."/>
            <person name="Buckel W."/>
            <person name="Daniel R."/>
        </authorList>
    </citation>
    <scope>NUCLEOTIDE SEQUENCE [LARGE SCALE GENOMIC DNA]</scope>
    <source>
        <strain evidence="1 3">X2</strain>
    </source>
</reference>
<dbReference type="RefSeq" id="WP_200777669.1">
    <property type="nucleotide sequence ID" value="NZ_CP014223.1"/>
</dbReference>
<dbReference type="EMBL" id="FQUA01000006">
    <property type="protein sequence ID" value="SHE76061.1"/>
    <property type="molecule type" value="Genomic_DNA"/>
</dbReference>
<name>A0A0X1U7J2_ANAPI</name>
<dbReference type="Proteomes" id="UP000184204">
    <property type="component" value="Unassembled WGS sequence"/>
</dbReference>
<reference evidence="3" key="2">
    <citation type="submission" date="2016-01" db="EMBL/GenBank/DDBJ databases">
        <authorList>
            <person name="Poehlein A."/>
            <person name="Schlien K."/>
            <person name="Gottschalk G."/>
            <person name="Buckel W."/>
            <person name="Daniel R."/>
        </authorList>
    </citation>
    <scope>NUCLEOTIDE SEQUENCE [LARGE SCALE GENOMIC DNA]</scope>
    <source>
        <strain evidence="3">X2</strain>
    </source>
</reference>
<gene>
    <name evidence="1" type="ORF">CPRO_13110</name>
    <name evidence="2" type="ORF">SAMN02745151_01723</name>
</gene>
<evidence type="ECO:0000313" key="1">
    <source>
        <dbReference type="EMBL" id="AMJ40904.1"/>
    </source>
</evidence>
<dbReference type="EMBL" id="CP014223">
    <property type="protein sequence ID" value="AMJ40904.1"/>
    <property type="molecule type" value="Genomic_DNA"/>
</dbReference>
<dbReference type="AlphaFoldDB" id="A0A0X1U7J2"/>
<dbReference type="KEGG" id="cpro:CPRO_13110"/>
<evidence type="ECO:0000313" key="2">
    <source>
        <dbReference type="EMBL" id="SHE76061.1"/>
    </source>
</evidence>
<reference evidence="2" key="3">
    <citation type="submission" date="2016-11" db="EMBL/GenBank/DDBJ databases">
        <authorList>
            <person name="Varghese N."/>
            <person name="Submissions S."/>
        </authorList>
    </citation>
    <scope>NUCLEOTIDE SEQUENCE</scope>
    <source>
        <strain evidence="2">DSM 1682</strain>
    </source>
</reference>
<organism evidence="2 4">
    <name type="scientific">Anaerotignum propionicum DSM 1682</name>
    <dbReference type="NCBI Taxonomy" id="991789"/>
    <lineage>
        <taxon>Bacteria</taxon>
        <taxon>Bacillati</taxon>
        <taxon>Bacillota</taxon>
        <taxon>Clostridia</taxon>
        <taxon>Lachnospirales</taxon>
        <taxon>Anaerotignaceae</taxon>
        <taxon>Anaerotignum</taxon>
    </lineage>
</organism>
<dbReference type="Proteomes" id="UP000068026">
    <property type="component" value="Chromosome"/>
</dbReference>
<evidence type="ECO:0000313" key="4">
    <source>
        <dbReference type="Proteomes" id="UP000184204"/>
    </source>
</evidence>
<proteinExistence type="predicted"/>
<sequence>MTDYKDMYFLLLNKITDIIKDLQEVQQQAEDMYLAQEDSVTRIVE</sequence>
<evidence type="ECO:0000313" key="3">
    <source>
        <dbReference type="Proteomes" id="UP000068026"/>
    </source>
</evidence>
<protein>
    <submittedName>
        <fullName evidence="2">Uncharacterized protein</fullName>
    </submittedName>
</protein>
<reference evidence="4" key="4">
    <citation type="submission" date="2016-11" db="EMBL/GenBank/DDBJ databases">
        <authorList>
            <person name="Jaros S."/>
            <person name="Januszkiewicz K."/>
            <person name="Wedrychowicz H."/>
        </authorList>
    </citation>
    <scope>NUCLEOTIDE SEQUENCE [LARGE SCALE GENOMIC DNA]</scope>
    <source>
        <strain evidence="4">DSM 1682</strain>
    </source>
</reference>